<evidence type="ECO:0000259" key="4">
    <source>
        <dbReference type="PROSITE" id="PS50109"/>
    </source>
</evidence>
<evidence type="ECO:0000259" key="5">
    <source>
        <dbReference type="PROSITE" id="PS50110"/>
    </source>
</evidence>
<dbReference type="SUPFAM" id="SSF52172">
    <property type="entry name" value="CheY-like"/>
    <property type="match status" value="1"/>
</dbReference>
<proteinExistence type="predicted"/>
<evidence type="ECO:0000313" key="7">
    <source>
        <dbReference type="Proteomes" id="UP000187209"/>
    </source>
</evidence>
<dbReference type="Gene3D" id="1.10.287.130">
    <property type="match status" value="1"/>
</dbReference>
<dbReference type="InterPro" id="IPR003661">
    <property type="entry name" value="HisK_dim/P_dom"/>
</dbReference>
<dbReference type="InterPro" id="IPR004358">
    <property type="entry name" value="Sig_transdc_His_kin-like_C"/>
</dbReference>
<dbReference type="SMART" id="SM00388">
    <property type="entry name" value="HisKA"/>
    <property type="match status" value="1"/>
</dbReference>
<dbReference type="InterPro" id="IPR011006">
    <property type="entry name" value="CheY-like_superfamily"/>
</dbReference>
<dbReference type="InterPro" id="IPR005467">
    <property type="entry name" value="His_kinase_dom"/>
</dbReference>
<dbReference type="InterPro" id="IPR001789">
    <property type="entry name" value="Sig_transdc_resp-reg_receiver"/>
</dbReference>
<dbReference type="SUPFAM" id="SSF55874">
    <property type="entry name" value="ATPase domain of HSP90 chaperone/DNA topoisomerase II/histidine kinase"/>
    <property type="match status" value="1"/>
</dbReference>
<dbReference type="CDD" id="cd00082">
    <property type="entry name" value="HisKA"/>
    <property type="match status" value="1"/>
</dbReference>
<dbReference type="Pfam" id="PF00072">
    <property type="entry name" value="Response_reg"/>
    <property type="match status" value="1"/>
</dbReference>
<dbReference type="Gene3D" id="3.30.565.10">
    <property type="entry name" value="Histidine kinase-like ATPase, C-terminal domain"/>
    <property type="match status" value="1"/>
</dbReference>
<sequence length="662" mass="74940">MNIASSNSHISLWKLLKHSYSSSLKHYFLVTLVLVIELFLSYFIYNSSAYSKTLLLLSILANTLGIQHFSMDKDLPSVISFKHLLLISLNLHENSAEKLSTIISLFQFIGLIVIADDLIRCRLEFESQDKKLTQSLELVNIFFDDTDSHCAVLDQKFNFIRKSRCFDILFREVDFSLIEYVPKLSPELKRNVKNDINGLFDSVKGTGKLETVNIHGIRYLYEARTISYNNQPAVLLRLKNANSEALLEKEVQEGKMKSELLRTVTHELRTPVNSIMNMISLASNDSIPNGNTEKLNIAYSSCQYLLCIINDLLDYSQIKAGCLRITKSSFLLKAFIKDVIDLVRCQAGVKSLTIINKSHDSVPETVYSDPFRLKQILLNLLSNSIKFTSSGYIELSITRCGKTLKFSCKDTGIGIKPDKLNTLFSMFAFDDDTKDLNPQGVGLGLYISNILAIQLGSSSIQVESILGKGSEFSFAIDYLNNELHNSYIEDIPEEVCDIHLPDSSPPQNLSNKTKFVRKKTLRSSTQIINTNVVLIADDSSFNIMVFNQLLQKEGILTNAVYNGDEAVKEIIKHDGRYECILLDCEMPVMNGWEVARKLKEYKRLGMIKNLPIIIGTTAYCDESIMASCTNAGMDDVIIKPCVREELILKIHYWVKMYRMNLL</sequence>
<evidence type="ECO:0000256" key="2">
    <source>
        <dbReference type="PROSITE-ProRule" id="PRU00169"/>
    </source>
</evidence>
<protein>
    <recommendedName>
        <fullName evidence="8">Histidine kinase</fullName>
    </recommendedName>
</protein>
<evidence type="ECO:0008006" key="8">
    <source>
        <dbReference type="Google" id="ProtNLM"/>
    </source>
</evidence>
<dbReference type="InterPro" id="IPR050956">
    <property type="entry name" value="2C_system_His_kinase"/>
</dbReference>
<gene>
    <name evidence="6" type="ORF">SteCoe_18800</name>
</gene>
<dbReference type="Gene3D" id="3.40.50.2300">
    <property type="match status" value="1"/>
</dbReference>
<name>A0A1R2BVQ4_9CILI</name>
<feature type="transmembrane region" description="Helical" evidence="3">
    <location>
        <begin position="26"/>
        <end position="45"/>
    </location>
</feature>
<keyword evidence="7" id="KW-1185">Reference proteome</keyword>
<dbReference type="Pfam" id="PF00512">
    <property type="entry name" value="HisKA"/>
    <property type="match status" value="1"/>
</dbReference>
<dbReference type="SMART" id="SM00448">
    <property type="entry name" value="REC"/>
    <property type="match status" value="1"/>
</dbReference>
<dbReference type="InterPro" id="IPR003594">
    <property type="entry name" value="HATPase_dom"/>
</dbReference>
<dbReference type="CDD" id="cd17546">
    <property type="entry name" value="REC_hyHK_CKI1_RcsC-like"/>
    <property type="match status" value="1"/>
</dbReference>
<reference evidence="6 7" key="1">
    <citation type="submission" date="2016-11" db="EMBL/GenBank/DDBJ databases">
        <title>The macronuclear genome of Stentor coeruleus: a giant cell with tiny introns.</title>
        <authorList>
            <person name="Slabodnick M."/>
            <person name="Ruby J.G."/>
            <person name="Reiff S.B."/>
            <person name="Swart E.C."/>
            <person name="Gosai S."/>
            <person name="Prabakaran S."/>
            <person name="Witkowska E."/>
            <person name="Larue G.E."/>
            <person name="Fisher S."/>
            <person name="Freeman R.M."/>
            <person name="Gunawardena J."/>
            <person name="Chu W."/>
            <person name="Stover N.A."/>
            <person name="Gregory B.D."/>
            <person name="Nowacki M."/>
            <person name="Derisi J."/>
            <person name="Roy S.W."/>
            <person name="Marshall W.F."/>
            <person name="Sood P."/>
        </authorList>
    </citation>
    <scope>NUCLEOTIDE SEQUENCE [LARGE SCALE GENOMIC DNA]</scope>
    <source>
        <strain evidence="6">WM001</strain>
    </source>
</reference>
<dbReference type="PRINTS" id="PR00344">
    <property type="entry name" value="BCTRLSENSOR"/>
</dbReference>
<dbReference type="SUPFAM" id="SSF47384">
    <property type="entry name" value="Homodimeric domain of signal transducing histidine kinase"/>
    <property type="match status" value="1"/>
</dbReference>
<keyword evidence="3" id="KW-0472">Membrane</keyword>
<dbReference type="SMART" id="SM00387">
    <property type="entry name" value="HATPase_c"/>
    <property type="match status" value="1"/>
</dbReference>
<dbReference type="PROSITE" id="PS50110">
    <property type="entry name" value="RESPONSE_REGULATORY"/>
    <property type="match status" value="1"/>
</dbReference>
<keyword evidence="3" id="KW-0812">Transmembrane</keyword>
<accession>A0A1R2BVQ4</accession>
<dbReference type="PROSITE" id="PS50109">
    <property type="entry name" value="HIS_KIN"/>
    <property type="match status" value="1"/>
</dbReference>
<keyword evidence="3" id="KW-1133">Transmembrane helix</keyword>
<feature type="transmembrane region" description="Helical" evidence="3">
    <location>
        <begin position="54"/>
        <end position="71"/>
    </location>
</feature>
<evidence type="ECO:0000313" key="6">
    <source>
        <dbReference type="EMBL" id="OMJ80850.1"/>
    </source>
</evidence>
<feature type="domain" description="Histidine kinase" evidence="4">
    <location>
        <begin position="263"/>
        <end position="480"/>
    </location>
</feature>
<feature type="modified residue" description="4-aspartylphosphate" evidence="2">
    <location>
        <position position="583"/>
    </location>
</feature>
<dbReference type="InterPro" id="IPR036097">
    <property type="entry name" value="HisK_dim/P_sf"/>
</dbReference>
<evidence type="ECO:0000256" key="1">
    <source>
        <dbReference type="ARBA" id="ARBA00022553"/>
    </source>
</evidence>
<feature type="domain" description="Response regulatory" evidence="5">
    <location>
        <begin position="532"/>
        <end position="654"/>
    </location>
</feature>
<dbReference type="InterPro" id="IPR036890">
    <property type="entry name" value="HATPase_C_sf"/>
</dbReference>
<evidence type="ECO:0000256" key="3">
    <source>
        <dbReference type="SAM" id="Phobius"/>
    </source>
</evidence>
<dbReference type="PANTHER" id="PTHR43719:SF28">
    <property type="entry name" value="PEROXIDE STRESS-ACTIVATED HISTIDINE KINASE MAK1-RELATED"/>
    <property type="match status" value="1"/>
</dbReference>
<dbReference type="OrthoDB" id="313284at2759"/>
<keyword evidence="1 2" id="KW-0597">Phosphoprotein</keyword>
<dbReference type="EMBL" id="MPUH01000405">
    <property type="protein sequence ID" value="OMJ80850.1"/>
    <property type="molecule type" value="Genomic_DNA"/>
</dbReference>
<dbReference type="AlphaFoldDB" id="A0A1R2BVQ4"/>
<organism evidence="6 7">
    <name type="scientific">Stentor coeruleus</name>
    <dbReference type="NCBI Taxonomy" id="5963"/>
    <lineage>
        <taxon>Eukaryota</taxon>
        <taxon>Sar</taxon>
        <taxon>Alveolata</taxon>
        <taxon>Ciliophora</taxon>
        <taxon>Postciliodesmatophora</taxon>
        <taxon>Heterotrichea</taxon>
        <taxon>Heterotrichida</taxon>
        <taxon>Stentoridae</taxon>
        <taxon>Stentor</taxon>
    </lineage>
</organism>
<dbReference type="GO" id="GO:0000155">
    <property type="term" value="F:phosphorelay sensor kinase activity"/>
    <property type="evidence" value="ECO:0007669"/>
    <property type="project" value="InterPro"/>
</dbReference>
<dbReference type="Proteomes" id="UP000187209">
    <property type="component" value="Unassembled WGS sequence"/>
</dbReference>
<dbReference type="PANTHER" id="PTHR43719">
    <property type="entry name" value="TWO-COMPONENT HISTIDINE KINASE"/>
    <property type="match status" value="1"/>
</dbReference>
<comment type="caution">
    <text evidence="6">The sequence shown here is derived from an EMBL/GenBank/DDBJ whole genome shotgun (WGS) entry which is preliminary data.</text>
</comment>
<dbReference type="Pfam" id="PF02518">
    <property type="entry name" value="HATPase_c"/>
    <property type="match status" value="1"/>
</dbReference>